<gene>
    <name evidence="1" type="primary">gwsS</name>
    <name evidence="1" type="ORF">QQ020_03175</name>
</gene>
<comment type="caution">
    <text evidence="1">The sequence shown here is derived from an EMBL/GenBank/DDBJ whole genome shotgun (WGS) entry which is preliminary data.</text>
</comment>
<dbReference type="EMBL" id="JAUJEB010000001">
    <property type="protein sequence ID" value="MDN5211028.1"/>
    <property type="molecule type" value="Genomic_DNA"/>
</dbReference>
<proteinExistence type="predicted"/>
<dbReference type="Gene3D" id="3.20.20.70">
    <property type="entry name" value="Aldolase class I"/>
    <property type="match status" value="1"/>
</dbReference>
<reference evidence="1" key="1">
    <citation type="submission" date="2023-06" db="EMBL/GenBank/DDBJ databases">
        <title>Genomic of Agaribacillus aureum.</title>
        <authorList>
            <person name="Wang G."/>
        </authorList>
    </citation>
    <scope>NUCLEOTIDE SEQUENCE</scope>
    <source>
        <strain evidence="1">BMA12</strain>
    </source>
</reference>
<dbReference type="Proteomes" id="UP001172083">
    <property type="component" value="Unassembled WGS sequence"/>
</dbReference>
<sequence length="343" mass="39389">MEINRREPEFLKNYFVLFACCIPVEGANRSTICDLQRDSFELIPNVLYEILTEHEGKSIGELLEAYDHAYDKEILEYLEFLTEKEYGFYSEEPQKFPKMDLTWYNPFPITNAIVDFDEKSDHNLSDIITQLSAMYCPAVELRFFHALPFSQLTACLSLFEDTAIRGVQVMVRYHPDLAPEKLNQLANENPRVQKILIHDAPDGVDDDGGAGDKIIFLHQEITSESCCGQVLPHYFTSNVASFTEAQTFNSCLNRKIGIDKRGEIKNCPSMTKSYGQIKTTSVKAVSEDVNFQRAWHLRKDEISVCKDCEFRYICHDCRAYVTNPADELSKPAKCTYDPYEGVW</sequence>
<dbReference type="NCBIfam" id="TIGR04193">
    <property type="entry name" value="SPASM_w_grasp"/>
    <property type="match status" value="1"/>
</dbReference>
<keyword evidence="2" id="KW-1185">Reference proteome</keyword>
<dbReference type="InterPro" id="IPR026497">
    <property type="entry name" value="GRASP-with-SPASM"/>
</dbReference>
<accession>A0ABT8KZZ8</accession>
<dbReference type="NCBIfam" id="TIGR04085">
    <property type="entry name" value="rSAM_more_4Fe4S"/>
    <property type="match status" value="1"/>
</dbReference>
<evidence type="ECO:0000313" key="1">
    <source>
        <dbReference type="EMBL" id="MDN5211028.1"/>
    </source>
</evidence>
<protein>
    <submittedName>
        <fullName evidence="1">Grasp-with-spasm system SPASM domain peptide maturase</fullName>
    </submittedName>
</protein>
<dbReference type="InterPro" id="IPR013785">
    <property type="entry name" value="Aldolase_TIM"/>
</dbReference>
<name>A0ABT8KZZ8_9BACT</name>
<organism evidence="1 2">
    <name type="scientific">Agaribacillus aureus</name>
    <dbReference type="NCBI Taxonomy" id="3051825"/>
    <lineage>
        <taxon>Bacteria</taxon>
        <taxon>Pseudomonadati</taxon>
        <taxon>Bacteroidota</taxon>
        <taxon>Cytophagia</taxon>
        <taxon>Cytophagales</taxon>
        <taxon>Splendidivirgaceae</taxon>
        <taxon>Agaribacillus</taxon>
    </lineage>
</organism>
<dbReference type="RefSeq" id="WP_346756364.1">
    <property type="nucleotide sequence ID" value="NZ_JAUJEB010000001.1"/>
</dbReference>
<dbReference type="InterPro" id="IPR023885">
    <property type="entry name" value="4Fe4S-binding_SPASM_dom"/>
</dbReference>
<evidence type="ECO:0000313" key="2">
    <source>
        <dbReference type="Proteomes" id="UP001172083"/>
    </source>
</evidence>